<dbReference type="PANTHER" id="PTHR43798">
    <property type="entry name" value="MONOACYLGLYCEROL LIPASE"/>
    <property type="match status" value="1"/>
</dbReference>
<reference evidence="3 4" key="1">
    <citation type="submission" date="2011-12" db="EMBL/GenBank/DDBJ databases">
        <title>The complete genome of Niastella koreensis GR20-10.</title>
        <authorList>
            <consortium name="US DOE Joint Genome Institute (JGI-PGF)"/>
            <person name="Lucas S."/>
            <person name="Han J."/>
            <person name="Lapidus A."/>
            <person name="Bruce D."/>
            <person name="Goodwin L."/>
            <person name="Pitluck S."/>
            <person name="Peters L."/>
            <person name="Kyrpides N."/>
            <person name="Mavromatis K."/>
            <person name="Ivanova N."/>
            <person name="Mikhailova N."/>
            <person name="Davenport K."/>
            <person name="Saunders E."/>
            <person name="Detter J.C."/>
            <person name="Tapia R."/>
            <person name="Han C."/>
            <person name="Land M."/>
            <person name="Hauser L."/>
            <person name="Markowitz V."/>
            <person name="Cheng J.-F."/>
            <person name="Hugenholtz P."/>
            <person name="Woyke T."/>
            <person name="Wu D."/>
            <person name="Tindall B."/>
            <person name="Pomrenke H."/>
            <person name="Brambilla E."/>
            <person name="Klenk H.-P."/>
            <person name="Eisen J.A."/>
        </authorList>
    </citation>
    <scope>NUCLEOTIDE SEQUENCE [LARGE SCALE GENOMIC DNA]</scope>
    <source>
        <strain evidence="4">DSM 17620 / KACC 11465 / NBRC 106392 / GR20-10</strain>
    </source>
</reference>
<sequence>MKKFLLTALTLLGLMAHSGNCQTLDTLIDVGGYRLHFYIVKGKGLPILFEGGAGADVTVWDNFLQPIAAITHATLITYDRAGFGKSELDTSNLDVDKHGILQGIQGLETGLKKLGYDKNVILIAHSFGGFCATLYAARHPEKVKAAVYFDANPVCWFQDAYVDSVMKLRNDYWANHTPTNNWADYYAGLNLGNTVALLRKSPFPATIPVIDLVAEKNFPDSISAARWRNCHRQFATAQPNREGITAYGCGHFIFRDNPTLAISAIVKAYTGVVSKEQGDAIRERFVSYSPQAINEERKRQASQKN</sequence>
<dbReference type="GO" id="GO:0016787">
    <property type="term" value="F:hydrolase activity"/>
    <property type="evidence" value="ECO:0007669"/>
    <property type="project" value="UniProtKB-KW"/>
</dbReference>
<organism evidence="3 4">
    <name type="scientific">Niastella koreensis (strain DSM 17620 / KACC 11465 / NBRC 106392 / GR20-10)</name>
    <dbReference type="NCBI Taxonomy" id="700598"/>
    <lineage>
        <taxon>Bacteria</taxon>
        <taxon>Pseudomonadati</taxon>
        <taxon>Bacteroidota</taxon>
        <taxon>Chitinophagia</taxon>
        <taxon>Chitinophagales</taxon>
        <taxon>Chitinophagaceae</taxon>
        <taxon>Niastella</taxon>
    </lineage>
</organism>
<dbReference type="KEGG" id="nko:Niako_3214"/>
<dbReference type="InterPro" id="IPR050266">
    <property type="entry name" value="AB_hydrolase_sf"/>
</dbReference>
<feature type="signal peptide" evidence="1">
    <location>
        <begin position="1"/>
        <end position="23"/>
    </location>
</feature>
<dbReference type="Proteomes" id="UP000005438">
    <property type="component" value="Chromosome"/>
</dbReference>
<dbReference type="EMBL" id="CP003178">
    <property type="protein sequence ID" value="AEV99540.1"/>
    <property type="molecule type" value="Genomic_DNA"/>
</dbReference>
<evidence type="ECO:0000256" key="1">
    <source>
        <dbReference type="SAM" id="SignalP"/>
    </source>
</evidence>
<keyword evidence="3" id="KW-0378">Hydrolase</keyword>
<gene>
    <name evidence="3" type="ordered locus">Niako_3214</name>
</gene>
<dbReference type="GO" id="GO:0016020">
    <property type="term" value="C:membrane"/>
    <property type="evidence" value="ECO:0007669"/>
    <property type="project" value="TreeGrafter"/>
</dbReference>
<dbReference type="AlphaFoldDB" id="G8TGT8"/>
<evidence type="ECO:0000313" key="3">
    <source>
        <dbReference type="EMBL" id="AEV99540.1"/>
    </source>
</evidence>
<evidence type="ECO:0000259" key="2">
    <source>
        <dbReference type="Pfam" id="PF00561"/>
    </source>
</evidence>
<dbReference type="PANTHER" id="PTHR43798:SF33">
    <property type="entry name" value="HYDROLASE, PUTATIVE (AFU_ORTHOLOGUE AFUA_2G14860)-RELATED"/>
    <property type="match status" value="1"/>
</dbReference>
<dbReference type="Gene3D" id="3.40.50.1820">
    <property type="entry name" value="alpha/beta hydrolase"/>
    <property type="match status" value="1"/>
</dbReference>
<name>G8TGT8_NIAKG</name>
<dbReference type="STRING" id="700598.Niako_3214"/>
<dbReference type="PRINTS" id="PR00111">
    <property type="entry name" value="ABHYDROLASE"/>
</dbReference>
<dbReference type="SUPFAM" id="SSF53474">
    <property type="entry name" value="alpha/beta-Hydrolases"/>
    <property type="match status" value="1"/>
</dbReference>
<dbReference type="Pfam" id="PF00561">
    <property type="entry name" value="Abhydrolase_1"/>
    <property type="match status" value="1"/>
</dbReference>
<dbReference type="HOGENOM" id="CLU_061515_0_0_10"/>
<dbReference type="PATRIC" id="fig|700598.3.peg.3308"/>
<accession>G8TGT8</accession>
<keyword evidence="1" id="KW-0732">Signal</keyword>
<dbReference type="InterPro" id="IPR029058">
    <property type="entry name" value="AB_hydrolase_fold"/>
</dbReference>
<dbReference type="InterPro" id="IPR000073">
    <property type="entry name" value="AB_hydrolase_1"/>
</dbReference>
<proteinExistence type="predicted"/>
<feature type="chain" id="PRO_5003517754" evidence="1">
    <location>
        <begin position="24"/>
        <end position="305"/>
    </location>
</feature>
<protein>
    <submittedName>
        <fullName evidence="3">Alpha/beta hydrolase fold protein</fullName>
    </submittedName>
</protein>
<evidence type="ECO:0000313" key="4">
    <source>
        <dbReference type="Proteomes" id="UP000005438"/>
    </source>
</evidence>
<dbReference type="RefSeq" id="WP_014219454.1">
    <property type="nucleotide sequence ID" value="NC_016609.1"/>
</dbReference>
<dbReference type="eggNOG" id="COG0596">
    <property type="taxonomic scope" value="Bacteria"/>
</dbReference>
<feature type="domain" description="AB hydrolase-1" evidence="2">
    <location>
        <begin position="47"/>
        <end position="262"/>
    </location>
</feature>